<evidence type="ECO:0000313" key="3">
    <source>
        <dbReference type="Proteomes" id="UP000692954"/>
    </source>
</evidence>
<feature type="transmembrane region" description="Helical" evidence="1">
    <location>
        <begin position="148"/>
        <end position="168"/>
    </location>
</feature>
<keyword evidence="1" id="KW-1133">Transmembrane helix</keyword>
<comment type="caution">
    <text evidence="2">The sequence shown here is derived from an EMBL/GenBank/DDBJ whole genome shotgun (WGS) entry which is preliminary data.</text>
</comment>
<keyword evidence="1" id="KW-0472">Membrane</keyword>
<accession>A0A8S1NZV0</accession>
<name>A0A8S1NZV0_9CILI</name>
<proteinExistence type="predicted"/>
<sequence length="170" mass="20794">MQEIEAQKQQKASEGAHFFYKLIFISASGIIETQFIEQNVIRIFDYLYIQYSMDEYFWELTYLLLQFLVIKKQCCYYNLFFNFLDICFGIYLILLLFYGGKMYFTPKDCLMEAPILFFLETFLLVYRDEKYIRQQQRYESFYLQRNHLCNFDFAIYIIFTQTILKIIISI</sequence>
<evidence type="ECO:0000313" key="2">
    <source>
        <dbReference type="EMBL" id="CAD8095383.1"/>
    </source>
</evidence>
<dbReference type="AlphaFoldDB" id="A0A8S1NZV0"/>
<gene>
    <name evidence="2" type="ORF">PSON_ATCC_30995.1.T0640148</name>
</gene>
<evidence type="ECO:0000256" key="1">
    <source>
        <dbReference type="SAM" id="Phobius"/>
    </source>
</evidence>
<feature type="transmembrane region" description="Helical" evidence="1">
    <location>
        <begin position="75"/>
        <end position="98"/>
    </location>
</feature>
<keyword evidence="1" id="KW-0812">Transmembrane</keyword>
<protein>
    <submittedName>
        <fullName evidence="2">Uncharacterized protein</fullName>
    </submittedName>
</protein>
<dbReference type="Proteomes" id="UP000692954">
    <property type="component" value="Unassembled WGS sequence"/>
</dbReference>
<reference evidence="2" key="1">
    <citation type="submission" date="2021-01" db="EMBL/GenBank/DDBJ databases">
        <authorList>
            <consortium name="Genoscope - CEA"/>
            <person name="William W."/>
        </authorList>
    </citation>
    <scope>NUCLEOTIDE SEQUENCE</scope>
</reference>
<feature type="transmembrane region" description="Helical" evidence="1">
    <location>
        <begin position="110"/>
        <end position="127"/>
    </location>
</feature>
<keyword evidence="3" id="KW-1185">Reference proteome</keyword>
<dbReference type="EMBL" id="CAJJDN010000064">
    <property type="protein sequence ID" value="CAD8095383.1"/>
    <property type="molecule type" value="Genomic_DNA"/>
</dbReference>
<organism evidence="2 3">
    <name type="scientific">Paramecium sonneborni</name>
    <dbReference type="NCBI Taxonomy" id="65129"/>
    <lineage>
        <taxon>Eukaryota</taxon>
        <taxon>Sar</taxon>
        <taxon>Alveolata</taxon>
        <taxon>Ciliophora</taxon>
        <taxon>Intramacronucleata</taxon>
        <taxon>Oligohymenophorea</taxon>
        <taxon>Peniculida</taxon>
        <taxon>Parameciidae</taxon>
        <taxon>Paramecium</taxon>
    </lineage>
</organism>